<reference evidence="1" key="1">
    <citation type="submission" date="2020-03" db="EMBL/GenBank/DDBJ databases">
        <title>The deep terrestrial virosphere.</title>
        <authorList>
            <person name="Holmfeldt K."/>
            <person name="Nilsson E."/>
            <person name="Simone D."/>
            <person name="Lopez-Fernandez M."/>
            <person name="Wu X."/>
            <person name="de Brujin I."/>
            <person name="Lundin D."/>
            <person name="Andersson A."/>
            <person name="Bertilsson S."/>
            <person name="Dopson M."/>
        </authorList>
    </citation>
    <scope>NUCLEOTIDE SEQUENCE</scope>
    <source>
        <strain evidence="1">TM448A01213</strain>
        <strain evidence="2">TM448B00810</strain>
    </source>
</reference>
<dbReference type="AlphaFoldDB" id="A0A6H1ZP54"/>
<proteinExistence type="predicted"/>
<evidence type="ECO:0000313" key="2">
    <source>
        <dbReference type="EMBL" id="QJH96786.1"/>
    </source>
</evidence>
<accession>A0A6H1ZP54</accession>
<protein>
    <submittedName>
        <fullName evidence="1">Uncharacterized protein</fullName>
    </submittedName>
</protein>
<sequence length="66" mass="7068">MKVTTDPTTGKTTCELQKQDRLTLAAAKTVFEKLAFHLRGSDPGLGATDMANEIGIILEPVEPPEA</sequence>
<dbReference type="EMBL" id="MT144662">
    <property type="protein sequence ID" value="QJH96786.1"/>
    <property type="molecule type" value="Genomic_DNA"/>
</dbReference>
<evidence type="ECO:0000313" key="1">
    <source>
        <dbReference type="EMBL" id="QJA48980.1"/>
    </source>
</evidence>
<name>A0A6H1ZP54_9ZZZZ</name>
<organism evidence="1">
    <name type="scientific">viral metagenome</name>
    <dbReference type="NCBI Taxonomy" id="1070528"/>
    <lineage>
        <taxon>unclassified sequences</taxon>
        <taxon>metagenomes</taxon>
        <taxon>organismal metagenomes</taxon>
    </lineage>
</organism>
<dbReference type="EMBL" id="MT144112">
    <property type="protein sequence ID" value="QJA48980.1"/>
    <property type="molecule type" value="Genomic_DNA"/>
</dbReference>
<gene>
    <name evidence="1" type="ORF">TM448A01213_0013</name>
    <name evidence="2" type="ORF">TM448B00810_0019</name>
</gene>